<organism evidence="2 3">
    <name type="scientific">Enterovirga aerilata</name>
    <dbReference type="NCBI Taxonomy" id="2730920"/>
    <lineage>
        <taxon>Bacteria</taxon>
        <taxon>Pseudomonadati</taxon>
        <taxon>Pseudomonadota</taxon>
        <taxon>Alphaproteobacteria</taxon>
        <taxon>Hyphomicrobiales</taxon>
        <taxon>Methylobacteriaceae</taxon>
        <taxon>Enterovirga</taxon>
    </lineage>
</organism>
<dbReference type="AlphaFoldDB" id="A0A849I9M0"/>
<protein>
    <submittedName>
        <fullName evidence="2">Lycopene beta-cyclase CrtY</fullName>
        <ecNumber evidence="2">5.5.1.19</ecNumber>
    </submittedName>
</protein>
<evidence type="ECO:0000313" key="3">
    <source>
        <dbReference type="Proteomes" id="UP000564885"/>
    </source>
</evidence>
<dbReference type="SUPFAM" id="SSF51905">
    <property type="entry name" value="FAD/NAD(P)-binding domain"/>
    <property type="match status" value="1"/>
</dbReference>
<dbReference type="RefSeq" id="WP_171218235.1">
    <property type="nucleotide sequence ID" value="NZ_JABEPP010000003.1"/>
</dbReference>
<dbReference type="Proteomes" id="UP000564885">
    <property type="component" value="Unassembled WGS sequence"/>
</dbReference>
<reference evidence="2 3" key="1">
    <citation type="submission" date="2020-04" db="EMBL/GenBank/DDBJ databases">
        <title>Enterovirga sp. isolate from soil.</title>
        <authorList>
            <person name="Chea S."/>
            <person name="Kim D.-U."/>
        </authorList>
    </citation>
    <scope>NUCLEOTIDE SEQUENCE [LARGE SCALE GENOMIC DNA]</scope>
    <source>
        <strain evidence="2 3">DB1703</strain>
    </source>
</reference>
<dbReference type="NCBIfam" id="TIGR01790">
    <property type="entry name" value="carotene-cycl"/>
    <property type="match status" value="1"/>
</dbReference>
<dbReference type="InterPro" id="IPR010108">
    <property type="entry name" value="Lycopene_cyclase_b/e"/>
</dbReference>
<proteinExistence type="inferred from homology"/>
<evidence type="ECO:0000256" key="1">
    <source>
        <dbReference type="ARBA" id="ARBA00006599"/>
    </source>
</evidence>
<keyword evidence="3" id="KW-1185">Reference proteome</keyword>
<dbReference type="NCBIfam" id="TIGR01789">
    <property type="entry name" value="lycopene_cycl"/>
    <property type="match status" value="1"/>
</dbReference>
<gene>
    <name evidence="2" type="primary">crtY</name>
    <name evidence="2" type="ORF">HJG44_09915</name>
</gene>
<comment type="caution">
    <text evidence="2">The sequence shown here is derived from an EMBL/GenBank/DDBJ whole genome shotgun (WGS) entry which is preliminary data.</text>
</comment>
<keyword evidence="2" id="KW-0413">Isomerase</keyword>
<dbReference type="Gene3D" id="3.50.50.60">
    <property type="entry name" value="FAD/NAD(P)-binding domain"/>
    <property type="match status" value="1"/>
</dbReference>
<dbReference type="EC" id="5.5.1.19" evidence="2"/>
<sequence>MIGTGLDHDLILVGGGLANGLIAYRLAQLRPERRVLVLEGGDRLGGNHTWSFHATDLSDEEAAWLDPFVVHRWPAYDVVFPERRRRVGIGYRSVTSDRFHDVLIGTLARAVRLRSEVAEIAPTRVLLAGGECRSAAAVIDGRGAAPTPHMTFAWQKFVGLELRLREPHGLTVPILMDATVPQQDGYRFVYVLPFGPDTALVEDTYYADGPDLDDAVLRDRILSYVAGKGWSVAEVLREERGVLPITLGGDIEAFWRGPEVPRSGLRAGLFHPVTGYSLPDAVRLADHIAGLPDLSAASLHSAVRTWSQARWRGHGFFRLLNRMLFRAGKPQERYRMLQRFYGLPEPTIGRFYAGRPTAADKARLFVGRPPVPVLGAARVALNLAEPAR</sequence>
<dbReference type="EMBL" id="JABEPP010000003">
    <property type="protein sequence ID" value="NNM72697.1"/>
    <property type="molecule type" value="Genomic_DNA"/>
</dbReference>
<dbReference type="InterPro" id="IPR036188">
    <property type="entry name" value="FAD/NAD-bd_sf"/>
</dbReference>
<dbReference type="InterPro" id="IPR008461">
    <property type="entry name" value="CrtY"/>
</dbReference>
<dbReference type="GO" id="GO:0045436">
    <property type="term" value="F:lycopene beta cyclase activity"/>
    <property type="evidence" value="ECO:0007669"/>
    <property type="project" value="InterPro"/>
</dbReference>
<evidence type="ECO:0000313" key="2">
    <source>
        <dbReference type="EMBL" id="NNM72697.1"/>
    </source>
</evidence>
<dbReference type="GO" id="GO:0016117">
    <property type="term" value="P:carotenoid biosynthetic process"/>
    <property type="evidence" value="ECO:0007669"/>
    <property type="project" value="InterPro"/>
</dbReference>
<name>A0A849I9M0_9HYPH</name>
<accession>A0A849I9M0</accession>
<comment type="similarity">
    <text evidence="1">Belongs to the lycopene cyclase family.</text>
</comment>
<dbReference type="Pfam" id="PF05834">
    <property type="entry name" value="Lycopene_cycl"/>
    <property type="match status" value="1"/>
</dbReference>
<dbReference type="GO" id="GO:0016705">
    <property type="term" value="F:oxidoreductase activity, acting on paired donors, with incorporation or reduction of molecular oxygen"/>
    <property type="evidence" value="ECO:0007669"/>
    <property type="project" value="InterPro"/>
</dbReference>